<protein>
    <submittedName>
        <fullName evidence="1">Uncharacterized protein</fullName>
    </submittedName>
</protein>
<proteinExistence type="predicted"/>
<evidence type="ECO:0000313" key="1">
    <source>
        <dbReference type="EMBL" id="WKA03721.1"/>
    </source>
</evidence>
<keyword evidence="2" id="KW-1185">Reference proteome</keyword>
<reference evidence="1 2" key="1">
    <citation type="journal article" date="2023" name="Hortic Res">
        <title>The complete reference genome for grapevine (Vitis vinifera L.) genetics and breeding.</title>
        <authorList>
            <person name="Shi X."/>
            <person name="Cao S."/>
            <person name="Wang X."/>
            <person name="Huang S."/>
            <person name="Wang Y."/>
            <person name="Liu Z."/>
            <person name="Liu W."/>
            <person name="Leng X."/>
            <person name="Peng Y."/>
            <person name="Wang N."/>
            <person name="Wang Y."/>
            <person name="Ma Z."/>
            <person name="Xu X."/>
            <person name="Zhang F."/>
            <person name="Xue H."/>
            <person name="Zhong H."/>
            <person name="Wang Y."/>
            <person name="Zhang K."/>
            <person name="Velt A."/>
            <person name="Avia K."/>
            <person name="Holtgrawe D."/>
            <person name="Grimplet J."/>
            <person name="Matus J.T."/>
            <person name="Ware D."/>
            <person name="Wu X."/>
            <person name="Wang H."/>
            <person name="Liu C."/>
            <person name="Fang Y."/>
            <person name="Rustenholz C."/>
            <person name="Cheng Z."/>
            <person name="Xiao H."/>
            <person name="Zhou Y."/>
        </authorList>
    </citation>
    <scope>NUCLEOTIDE SEQUENCE [LARGE SCALE GENOMIC DNA]</scope>
    <source>
        <strain evidence="2">cv. Pinot noir / PN40024</strain>
        <tissue evidence="1">Leaf</tissue>
    </source>
</reference>
<evidence type="ECO:0000313" key="2">
    <source>
        <dbReference type="Proteomes" id="UP001227230"/>
    </source>
</evidence>
<accession>A0ABY9DAU5</accession>
<dbReference type="Proteomes" id="UP001227230">
    <property type="component" value="Chromosome 14"/>
</dbReference>
<name>A0ABY9DAU5_VITVI</name>
<gene>
    <name evidence="1" type="ORF">VitviT2T_021813</name>
</gene>
<sequence>MARVSISFHVAVSQSLIDALLPPATAEIEPPRSNCICHTSEGGASRVAIVALASLYQNLISPSGKCPKQSIDYQLFATWKYLHLHWCDPDDDGGSGSGFLQGNQVIHNSNIYADKHFQQCTSRNTSGTMVSSIHLTESNCESLKHNRHSLAKGQLHKSFTQAARYPKTSHEASSMVCNAFSVAACSITTQPKSRLSLVKKMTELVLEVQFQCLNPEVNSKN</sequence>
<organism evidence="1 2">
    <name type="scientific">Vitis vinifera</name>
    <name type="common">Grape</name>
    <dbReference type="NCBI Taxonomy" id="29760"/>
    <lineage>
        <taxon>Eukaryota</taxon>
        <taxon>Viridiplantae</taxon>
        <taxon>Streptophyta</taxon>
        <taxon>Embryophyta</taxon>
        <taxon>Tracheophyta</taxon>
        <taxon>Spermatophyta</taxon>
        <taxon>Magnoliopsida</taxon>
        <taxon>eudicotyledons</taxon>
        <taxon>Gunneridae</taxon>
        <taxon>Pentapetalae</taxon>
        <taxon>rosids</taxon>
        <taxon>Vitales</taxon>
        <taxon>Vitaceae</taxon>
        <taxon>Viteae</taxon>
        <taxon>Vitis</taxon>
    </lineage>
</organism>
<dbReference type="EMBL" id="CP126661">
    <property type="protein sequence ID" value="WKA03721.1"/>
    <property type="molecule type" value="Genomic_DNA"/>
</dbReference>